<keyword evidence="6 7" id="KW-0472">Membrane</keyword>
<evidence type="ECO:0000256" key="4">
    <source>
        <dbReference type="ARBA" id="ARBA00022692"/>
    </source>
</evidence>
<dbReference type="EMBL" id="JAPDOD010000001">
    <property type="protein sequence ID" value="MDA0158959.1"/>
    <property type="molecule type" value="Genomic_DNA"/>
</dbReference>
<feature type="transmembrane region" description="Helical" evidence="7">
    <location>
        <begin position="20"/>
        <end position="40"/>
    </location>
</feature>
<dbReference type="PANTHER" id="PTHR43266:SF10">
    <property type="entry name" value="BACILYSIN EXPORTER BACE-RELATED"/>
    <property type="match status" value="1"/>
</dbReference>
<dbReference type="InterPro" id="IPR020846">
    <property type="entry name" value="MFS_dom"/>
</dbReference>
<gene>
    <name evidence="9" type="ORF">OM076_01680</name>
</gene>
<evidence type="ECO:0000259" key="8">
    <source>
        <dbReference type="PROSITE" id="PS50850"/>
    </source>
</evidence>
<evidence type="ECO:0000256" key="5">
    <source>
        <dbReference type="ARBA" id="ARBA00022989"/>
    </source>
</evidence>
<evidence type="ECO:0000313" key="9">
    <source>
        <dbReference type="EMBL" id="MDA0158959.1"/>
    </source>
</evidence>
<keyword evidence="10" id="KW-1185">Reference proteome</keyword>
<dbReference type="Pfam" id="PF07690">
    <property type="entry name" value="MFS_1"/>
    <property type="match status" value="2"/>
</dbReference>
<comment type="caution">
    <text evidence="9">The sequence shown here is derived from an EMBL/GenBank/DDBJ whole genome shotgun (WGS) entry which is preliminary data.</text>
</comment>
<reference evidence="9" key="1">
    <citation type="submission" date="2022-10" db="EMBL/GenBank/DDBJ databases">
        <title>The WGS of Solirubrobacter ginsenosidimutans DSM 21036.</title>
        <authorList>
            <person name="Jiang Z."/>
        </authorList>
    </citation>
    <scope>NUCLEOTIDE SEQUENCE</scope>
    <source>
        <strain evidence="9">DSM 21036</strain>
    </source>
</reference>
<organism evidence="9 10">
    <name type="scientific">Solirubrobacter ginsenosidimutans</name>
    <dbReference type="NCBI Taxonomy" id="490573"/>
    <lineage>
        <taxon>Bacteria</taxon>
        <taxon>Bacillati</taxon>
        <taxon>Actinomycetota</taxon>
        <taxon>Thermoleophilia</taxon>
        <taxon>Solirubrobacterales</taxon>
        <taxon>Solirubrobacteraceae</taxon>
        <taxon>Solirubrobacter</taxon>
    </lineage>
</organism>
<dbReference type="Gene3D" id="1.20.1250.20">
    <property type="entry name" value="MFS general substrate transporter like domains"/>
    <property type="match status" value="2"/>
</dbReference>
<dbReference type="SUPFAM" id="SSF103473">
    <property type="entry name" value="MFS general substrate transporter"/>
    <property type="match status" value="1"/>
</dbReference>
<dbReference type="PROSITE" id="PS50850">
    <property type="entry name" value="MFS"/>
    <property type="match status" value="1"/>
</dbReference>
<dbReference type="PRINTS" id="PR01988">
    <property type="entry name" value="EXPORTERBACE"/>
</dbReference>
<feature type="domain" description="Major facilitator superfamily (MFS) profile" evidence="8">
    <location>
        <begin position="13"/>
        <end position="397"/>
    </location>
</feature>
<proteinExistence type="predicted"/>
<dbReference type="InterPro" id="IPR005829">
    <property type="entry name" value="Sugar_transporter_CS"/>
</dbReference>
<dbReference type="Proteomes" id="UP001149140">
    <property type="component" value="Unassembled WGS sequence"/>
</dbReference>
<dbReference type="GO" id="GO:0005886">
    <property type="term" value="C:plasma membrane"/>
    <property type="evidence" value="ECO:0007669"/>
    <property type="project" value="UniProtKB-SubCell"/>
</dbReference>
<dbReference type="InterPro" id="IPR011701">
    <property type="entry name" value="MFS"/>
</dbReference>
<evidence type="ECO:0000256" key="7">
    <source>
        <dbReference type="SAM" id="Phobius"/>
    </source>
</evidence>
<keyword evidence="4 7" id="KW-0812">Transmembrane</keyword>
<feature type="transmembrane region" description="Helical" evidence="7">
    <location>
        <begin position="46"/>
        <end position="71"/>
    </location>
</feature>
<dbReference type="RefSeq" id="WP_270037600.1">
    <property type="nucleotide sequence ID" value="NZ_JAPDOD010000001.1"/>
</dbReference>
<dbReference type="InterPro" id="IPR036259">
    <property type="entry name" value="MFS_trans_sf"/>
</dbReference>
<feature type="transmembrane region" description="Helical" evidence="7">
    <location>
        <begin position="218"/>
        <end position="239"/>
    </location>
</feature>
<sequence>MKQLRELIAHERSARPLLAAHLQSSLGTGAAYVALLVIAYERFHSPLAVSTILLCEFLPALMLGAVLGAAADRWSRKTILICADVLRAGAFIGLALVDSFAATVALAALAGVGQAAFGPAVMASIPSLVSEQRLGAATAVYGAIGEFGYTVGPLLGAGAFALIGASGVLLVNGITFGISAALLATLTITRVAQEPGVRKPPLLSSARDGARALRRNRAAWTVVVSSTFFVCFFGAMNVAEVILVNTTLDGGAAAYAITTAAMGLGVTGGALLAARGESPEIGRRLYLGGIAIVGVGMAACALAPVLAVAVGAFFVIGIGNGIALTSENVLLQQLIPDEIKGRVFGLKGAMISGAFLVSYCGGGLLVAAVGTRATFGVIAIGSLVVCLTARTMLATDRRAALTAVPA</sequence>
<evidence type="ECO:0000256" key="1">
    <source>
        <dbReference type="ARBA" id="ARBA00004651"/>
    </source>
</evidence>
<keyword evidence="2" id="KW-0813">Transport</keyword>
<evidence type="ECO:0000256" key="6">
    <source>
        <dbReference type="ARBA" id="ARBA00023136"/>
    </source>
</evidence>
<feature type="transmembrane region" description="Helical" evidence="7">
    <location>
        <begin position="312"/>
        <end position="331"/>
    </location>
</feature>
<dbReference type="CDD" id="cd06173">
    <property type="entry name" value="MFS_MefA_like"/>
    <property type="match status" value="1"/>
</dbReference>
<keyword evidence="5 7" id="KW-1133">Transmembrane helix</keyword>
<protein>
    <submittedName>
        <fullName evidence="9">MFS transporter</fullName>
    </submittedName>
</protein>
<evidence type="ECO:0000313" key="10">
    <source>
        <dbReference type="Proteomes" id="UP001149140"/>
    </source>
</evidence>
<feature type="transmembrane region" description="Helical" evidence="7">
    <location>
        <begin position="169"/>
        <end position="189"/>
    </location>
</feature>
<dbReference type="PROSITE" id="PS00217">
    <property type="entry name" value="SUGAR_TRANSPORT_2"/>
    <property type="match status" value="1"/>
</dbReference>
<feature type="transmembrane region" description="Helical" evidence="7">
    <location>
        <begin position="343"/>
        <end position="367"/>
    </location>
</feature>
<feature type="transmembrane region" description="Helical" evidence="7">
    <location>
        <begin position="251"/>
        <end position="273"/>
    </location>
</feature>
<dbReference type="AlphaFoldDB" id="A0A9X3MM58"/>
<feature type="transmembrane region" description="Helical" evidence="7">
    <location>
        <begin position="373"/>
        <end position="393"/>
    </location>
</feature>
<dbReference type="InterPro" id="IPR022324">
    <property type="entry name" value="Bacilysin_exporter_BacE_put"/>
</dbReference>
<accession>A0A9X3MM58</accession>
<comment type="subcellular location">
    <subcellularLocation>
        <location evidence="1">Cell membrane</location>
        <topology evidence="1">Multi-pass membrane protein</topology>
    </subcellularLocation>
</comment>
<name>A0A9X3MM58_9ACTN</name>
<dbReference type="PANTHER" id="PTHR43266">
    <property type="entry name" value="MACROLIDE-EFFLUX PROTEIN"/>
    <property type="match status" value="1"/>
</dbReference>
<keyword evidence="3" id="KW-1003">Cell membrane</keyword>
<dbReference type="GO" id="GO:0022857">
    <property type="term" value="F:transmembrane transporter activity"/>
    <property type="evidence" value="ECO:0007669"/>
    <property type="project" value="InterPro"/>
</dbReference>
<evidence type="ECO:0000256" key="2">
    <source>
        <dbReference type="ARBA" id="ARBA00022448"/>
    </source>
</evidence>
<feature type="transmembrane region" description="Helical" evidence="7">
    <location>
        <begin position="285"/>
        <end position="306"/>
    </location>
</feature>
<evidence type="ECO:0000256" key="3">
    <source>
        <dbReference type="ARBA" id="ARBA00022475"/>
    </source>
</evidence>